<dbReference type="Gene3D" id="1.25.10.90">
    <property type="match status" value="1"/>
</dbReference>
<dbReference type="AlphaFoldDB" id="A0A4R2LWI4"/>
<dbReference type="Pfam" id="PF08713">
    <property type="entry name" value="DNA_alkylation"/>
    <property type="match status" value="1"/>
</dbReference>
<dbReference type="PANTHER" id="PTHR41291">
    <property type="entry name" value="DNA ALKYLATION REPAIR PROTEIN"/>
    <property type="match status" value="1"/>
</dbReference>
<dbReference type="CDD" id="cd06561">
    <property type="entry name" value="AlkD_like"/>
    <property type="match status" value="1"/>
</dbReference>
<comment type="caution">
    <text evidence="1">The sequence shown here is derived from an EMBL/GenBank/DDBJ whole genome shotgun (WGS) entry which is preliminary data.</text>
</comment>
<dbReference type="InterPro" id="IPR014825">
    <property type="entry name" value="DNA_alkylation"/>
</dbReference>
<name>A0A4R2LWI4_9BACE</name>
<dbReference type="Proteomes" id="UP000295600">
    <property type="component" value="Unassembled WGS sequence"/>
</dbReference>
<dbReference type="EMBL" id="SLXB01000012">
    <property type="protein sequence ID" value="TCO91627.1"/>
    <property type="molecule type" value="Genomic_DNA"/>
</dbReference>
<dbReference type="InterPro" id="IPR016024">
    <property type="entry name" value="ARM-type_fold"/>
</dbReference>
<evidence type="ECO:0000313" key="1">
    <source>
        <dbReference type="EMBL" id="TCO91627.1"/>
    </source>
</evidence>
<gene>
    <name evidence="1" type="ORF">EV202_11241</name>
</gene>
<reference evidence="1 2" key="1">
    <citation type="submission" date="2019-03" db="EMBL/GenBank/DDBJ databases">
        <title>Genomic Encyclopedia of Type Strains, Phase IV (KMG-IV): sequencing the most valuable type-strain genomes for metagenomic binning, comparative biology and taxonomic classification.</title>
        <authorList>
            <person name="Goeker M."/>
        </authorList>
    </citation>
    <scope>NUCLEOTIDE SEQUENCE [LARGE SCALE GENOMIC DNA]</scope>
    <source>
        <strain evidence="1 2">DSM 23917</strain>
    </source>
</reference>
<organism evidence="1 2">
    <name type="scientific">Prevotella heparinolytica</name>
    <dbReference type="NCBI Taxonomy" id="28113"/>
    <lineage>
        <taxon>Bacteria</taxon>
        <taxon>Pseudomonadati</taxon>
        <taxon>Bacteroidota</taxon>
        <taxon>Bacteroidia</taxon>
        <taxon>Bacteroidales</taxon>
        <taxon>Bacteroidaceae</taxon>
        <taxon>Bacteroides</taxon>
    </lineage>
</organism>
<protein>
    <submittedName>
        <fullName evidence="1">3-methyladenine DNA glycosylase AlkD</fullName>
    </submittedName>
</protein>
<evidence type="ECO:0000313" key="2">
    <source>
        <dbReference type="Proteomes" id="UP000295600"/>
    </source>
</evidence>
<proteinExistence type="predicted"/>
<dbReference type="PANTHER" id="PTHR41291:SF1">
    <property type="entry name" value="DNA ALKYLATION REPAIR PROTEIN"/>
    <property type="match status" value="1"/>
</dbReference>
<dbReference type="SUPFAM" id="SSF48371">
    <property type="entry name" value="ARM repeat"/>
    <property type="match status" value="1"/>
</dbReference>
<accession>A0A4R2LWI4</accession>
<sequence length="257" mass="29906">MQMARVQDNHPVSSAFASNRVSWFSDSSLWTIIQVMEIKEQLKEIKTQLRLSMNGAVSQSMREKGLVYKLNFGVELPRIKGIAAKYEKSHALAQALWKEEIRECKILAGLLQPIESFLPEIADIWVEDIRNIEIAELTCMNLFQHLPYAPAKSFHWIANDREYIQICGFLTIARLLTKKGDMDERVENEFLDQVITAFLSGSYHTRNAAMTAIRCYMQYSEENAFRVCRQVEKMEDSSQESEQLLYRWVKEYTETPF</sequence>